<dbReference type="InterPro" id="IPR012327">
    <property type="entry name" value="MeTrfase_D12"/>
</dbReference>
<dbReference type="SUPFAM" id="SSF53335">
    <property type="entry name" value="S-adenosyl-L-methionine-dependent methyltransferases"/>
    <property type="match status" value="1"/>
</dbReference>
<evidence type="ECO:0000256" key="2">
    <source>
        <dbReference type="ARBA" id="ARBA00011900"/>
    </source>
</evidence>
<protein>
    <recommendedName>
        <fullName evidence="2">site-specific DNA-methyltransferase (adenine-specific)</fullName>
        <ecNumber evidence="2">2.1.1.72</ecNumber>
    </recommendedName>
</protein>
<name>A0ABS5GZL5_9BURK</name>
<comment type="caution">
    <text evidence="7">The sequence shown here is derived from an EMBL/GenBank/DDBJ whole genome shotgun (WGS) entry which is preliminary data.</text>
</comment>
<dbReference type="PANTHER" id="PTHR30481">
    <property type="entry name" value="DNA ADENINE METHYLASE"/>
    <property type="match status" value="1"/>
</dbReference>
<dbReference type="Pfam" id="PF02086">
    <property type="entry name" value="MethyltransfD12"/>
    <property type="match status" value="1"/>
</dbReference>
<evidence type="ECO:0000256" key="4">
    <source>
        <dbReference type="ARBA" id="ARBA00022679"/>
    </source>
</evidence>
<gene>
    <name evidence="7" type="ORF">KDM87_01065</name>
</gene>
<evidence type="ECO:0000313" key="8">
    <source>
        <dbReference type="Proteomes" id="UP000682982"/>
    </source>
</evidence>
<evidence type="ECO:0000256" key="5">
    <source>
        <dbReference type="ARBA" id="ARBA00022691"/>
    </source>
</evidence>
<keyword evidence="5" id="KW-0949">S-adenosyl-L-methionine</keyword>
<comment type="catalytic activity">
    <reaction evidence="6">
        <text>a 2'-deoxyadenosine in DNA + S-adenosyl-L-methionine = an N(6)-methyl-2'-deoxyadenosine in DNA + S-adenosyl-L-homocysteine + H(+)</text>
        <dbReference type="Rhea" id="RHEA:15197"/>
        <dbReference type="Rhea" id="RHEA-COMP:12418"/>
        <dbReference type="Rhea" id="RHEA-COMP:12419"/>
        <dbReference type="ChEBI" id="CHEBI:15378"/>
        <dbReference type="ChEBI" id="CHEBI:57856"/>
        <dbReference type="ChEBI" id="CHEBI:59789"/>
        <dbReference type="ChEBI" id="CHEBI:90615"/>
        <dbReference type="ChEBI" id="CHEBI:90616"/>
        <dbReference type="EC" id="2.1.1.72"/>
    </reaction>
</comment>
<dbReference type="Proteomes" id="UP000682982">
    <property type="component" value="Unassembled WGS sequence"/>
</dbReference>
<proteinExistence type="inferred from homology"/>
<dbReference type="EC" id="2.1.1.72" evidence="2"/>
<evidence type="ECO:0000256" key="3">
    <source>
        <dbReference type="ARBA" id="ARBA00022603"/>
    </source>
</evidence>
<keyword evidence="8" id="KW-1185">Reference proteome</keyword>
<dbReference type="GO" id="GO:0032259">
    <property type="term" value="P:methylation"/>
    <property type="evidence" value="ECO:0007669"/>
    <property type="project" value="UniProtKB-KW"/>
</dbReference>
<keyword evidence="4 7" id="KW-0808">Transferase</keyword>
<evidence type="ECO:0000256" key="1">
    <source>
        <dbReference type="ARBA" id="ARBA00006594"/>
    </source>
</evidence>
<accession>A0ABS5GZL5</accession>
<dbReference type="Gene3D" id="1.10.1020.10">
    <property type="entry name" value="Adenine-specific Methyltransferase, Domain 2"/>
    <property type="match status" value="1"/>
</dbReference>
<organism evidence="7 8">
    <name type="scientific">Undibacterium rivi</name>
    <dbReference type="NCBI Taxonomy" id="2828729"/>
    <lineage>
        <taxon>Bacteria</taxon>
        <taxon>Pseudomonadati</taxon>
        <taxon>Pseudomonadota</taxon>
        <taxon>Betaproteobacteria</taxon>
        <taxon>Burkholderiales</taxon>
        <taxon>Oxalobacteraceae</taxon>
        <taxon>Undibacterium</taxon>
    </lineage>
</organism>
<reference evidence="7 8" key="1">
    <citation type="submission" date="2021-04" db="EMBL/GenBank/DDBJ databases">
        <title>novel species isolated from subtropical streams in China.</title>
        <authorList>
            <person name="Lu H."/>
        </authorList>
    </citation>
    <scope>NUCLEOTIDE SEQUENCE [LARGE SCALE GENOMIC DNA]</scope>
    <source>
        <strain evidence="7 8">FT147W</strain>
    </source>
</reference>
<evidence type="ECO:0000313" key="7">
    <source>
        <dbReference type="EMBL" id="MBR7791169.1"/>
    </source>
</evidence>
<comment type="similarity">
    <text evidence="1">Belongs to the N(4)/N(6)-methyltransferase family.</text>
</comment>
<dbReference type="PANTHER" id="PTHR30481:SF3">
    <property type="entry name" value="DNA ADENINE METHYLASE"/>
    <property type="match status" value="1"/>
</dbReference>
<dbReference type="RefSeq" id="WP_212677387.1">
    <property type="nucleotide sequence ID" value="NZ_JAGSPK010000001.1"/>
</dbReference>
<dbReference type="InterPro" id="IPR029063">
    <property type="entry name" value="SAM-dependent_MTases_sf"/>
</dbReference>
<dbReference type="EMBL" id="JAGSPK010000001">
    <property type="protein sequence ID" value="MBR7791169.1"/>
    <property type="molecule type" value="Genomic_DNA"/>
</dbReference>
<keyword evidence="3 7" id="KW-0489">Methyltransferase</keyword>
<dbReference type="InterPro" id="IPR023095">
    <property type="entry name" value="Ade_MeTrfase_dom_2"/>
</dbReference>
<evidence type="ECO:0000256" key="6">
    <source>
        <dbReference type="ARBA" id="ARBA00047942"/>
    </source>
</evidence>
<dbReference type="NCBIfam" id="TIGR00571">
    <property type="entry name" value="dam"/>
    <property type="match status" value="1"/>
</dbReference>
<dbReference type="GO" id="GO:0009007">
    <property type="term" value="F:site-specific DNA-methyltransferase (adenine-specific) activity"/>
    <property type="evidence" value="ECO:0007669"/>
    <property type="project" value="UniProtKB-EC"/>
</dbReference>
<sequence length="203" mass="23812">MSKNDWQRVFDHLVLHQRNHSKDYYYEVRQKNCNSEFTRAAKLIYLNRTCWNGLYRINLKGKFNVPIGTKTKVIHAEESFFEISKLLQNAELNNDDFENTIDRTVAGDFLFIDPPHTVKHNYNGFVKYNENLFAWDDQIRLRDALIRAANRKVKILLTNACHESVIQLYEDIFRISVVKRASVIAGSNIGRGNYEEIIVQNLN</sequence>